<protein>
    <submittedName>
        <fullName evidence="2">Uncharacterized protein</fullName>
    </submittedName>
</protein>
<reference evidence="2 3" key="1">
    <citation type="submission" date="2019-06" db="EMBL/GenBank/DDBJ databases">
        <title>Sequencing the genomes of 1000 actinobacteria strains.</title>
        <authorList>
            <person name="Klenk H.-P."/>
        </authorList>
    </citation>
    <scope>NUCLEOTIDE SEQUENCE [LARGE SCALE GENOMIC DNA]</scope>
    <source>
        <strain evidence="2 3">DSM 17305</strain>
    </source>
</reference>
<accession>A0A542ER23</accession>
<dbReference type="AlphaFoldDB" id="A0A542ER23"/>
<keyword evidence="3" id="KW-1185">Reference proteome</keyword>
<evidence type="ECO:0000313" key="2">
    <source>
        <dbReference type="EMBL" id="TQJ17817.1"/>
    </source>
</evidence>
<gene>
    <name evidence="2" type="ORF">FB475_1946</name>
</gene>
<feature type="region of interest" description="Disordered" evidence="1">
    <location>
        <begin position="1"/>
        <end position="155"/>
    </location>
</feature>
<evidence type="ECO:0000313" key="3">
    <source>
        <dbReference type="Proteomes" id="UP000316298"/>
    </source>
</evidence>
<dbReference type="EMBL" id="VFMM01000001">
    <property type="protein sequence ID" value="TQJ17817.1"/>
    <property type="molecule type" value="Genomic_DNA"/>
</dbReference>
<dbReference type="Proteomes" id="UP000316298">
    <property type="component" value="Unassembled WGS sequence"/>
</dbReference>
<feature type="compositionally biased region" description="Basic residues" evidence="1">
    <location>
        <begin position="137"/>
        <end position="148"/>
    </location>
</feature>
<feature type="compositionally biased region" description="Low complexity" evidence="1">
    <location>
        <begin position="93"/>
        <end position="102"/>
    </location>
</feature>
<comment type="caution">
    <text evidence="2">The sequence shown here is derived from an EMBL/GenBank/DDBJ whole genome shotgun (WGS) entry which is preliminary data.</text>
</comment>
<feature type="region of interest" description="Disordered" evidence="1">
    <location>
        <begin position="231"/>
        <end position="252"/>
    </location>
</feature>
<sequence length="252" mass="27584">MGVGLFRRPRFPHHSPQDLNVRPPHPDRANLRPLPAPRRRLPPHPLQPAEGTCSSYQHPSPPQPHPDPGDLRQPRAPRHHRPPHPTTTPKPTGPTATTSTRRLPPHSGPPPSPRDPRQSPAPRHTHHHTQAEPTYRSHQHRTPTHRRTDRLTAKRADAAVNKAISRAVAEPPTELITFGRPLERPAGEVLACHLSSEVVPNASPRCACEERLIACATIPDPGRLPGFRERCTRSGSSGRGSALVLSAGSGTL</sequence>
<evidence type="ECO:0000256" key="1">
    <source>
        <dbReference type="SAM" id="MobiDB-lite"/>
    </source>
</evidence>
<organism evidence="2 3">
    <name type="scientific">Kribbella jejuensis</name>
    <dbReference type="NCBI Taxonomy" id="236068"/>
    <lineage>
        <taxon>Bacteria</taxon>
        <taxon>Bacillati</taxon>
        <taxon>Actinomycetota</taxon>
        <taxon>Actinomycetes</taxon>
        <taxon>Propionibacteriales</taxon>
        <taxon>Kribbellaceae</taxon>
        <taxon>Kribbella</taxon>
    </lineage>
</organism>
<feature type="compositionally biased region" description="Low complexity" evidence="1">
    <location>
        <begin position="233"/>
        <end position="252"/>
    </location>
</feature>
<proteinExistence type="predicted"/>
<name>A0A542ER23_9ACTN</name>